<dbReference type="Proteomes" id="UP000002630">
    <property type="component" value="Linkage Group LG24"/>
</dbReference>
<dbReference type="InParanoid" id="D7FRU7"/>
<protein>
    <submittedName>
        <fullName evidence="3">Kinesin-like protein</fullName>
    </submittedName>
</protein>
<reference evidence="3 4" key="1">
    <citation type="journal article" date="2010" name="Nature">
        <title>The Ectocarpus genome and the independent evolution of multicellularity in brown algae.</title>
        <authorList>
            <person name="Cock J.M."/>
            <person name="Sterck L."/>
            <person name="Rouze P."/>
            <person name="Scornet D."/>
            <person name="Allen A.E."/>
            <person name="Amoutzias G."/>
            <person name="Anthouard V."/>
            <person name="Artiguenave F."/>
            <person name="Aury J.M."/>
            <person name="Badger J.H."/>
            <person name="Beszteri B."/>
            <person name="Billiau K."/>
            <person name="Bonnet E."/>
            <person name="Bothwell J.H."/>
            <person name="Bowler C."/>
            <person name="Boyen C."/>
            <person name="Brownlee C."/>
            <person name="Carrano C.J."/>
            <person name="Charrier B."/>
            <person name="Cho G.Y."/>
            <person name="Coelho S.M."/>
            <person name="Collen J."/>
            <person name="Corre E."/>
            <person name="Da Silva C."/>
            <person name="Delage L."/>
            <person name="Delaroque N."/>
            <person name="Dittami S.M."/>
            <person name="Doulbeau S."/>
            <person name="Elias M."/>
            <person name="Farnham G."/>
            <person name="Gachon C.M."/>
            <person name="Gschloessl B."/>
            <person name="Heesch S."/>
            <person name="Jabbari K."/>
            <person name="Jubin C."/>
            <person name="Kawai H."/>
            <person name="Kimura K."/>
            <person name="Kloareg B."/>
            <person name="Kupper F.C."/>
            <person name="Lang D."/>
            <person name="Le Bail A."/>
            <person name="Leblanc C."/>
            <person name="Lerouge P."/>
            <person name="Lohr M."/>
            <person name="Lopez P.J."/>
            <person name="Martens C."/>
            <person name="Maumus F."/>
            <person name="Michel G."/>
            <person name="Miranda-Saavedra D."/>
            <person name="Morales J."/>
            <person name="Moreau H."/>
            <person name="Motomura T."/>
            <person name="Nagasato C."/>
            <person name="Napoli C.A."/>
            <person name="Nelson D.R."/>
            <person name="Nyvall-Collen P."/>
            <person name="Peters A.F."/>
            <person name="Pommier C."/>
            <person name="Potin P."/>
            <person name="Poulain J."/>
            <person name="Quesneville H."/>
            <person name="Read B."/>
            <person name="Rensing S.A."/>
            <person name="Ritter A."/>
            <person name="Rousvoal S."/>
            <person name="Samanta M."/>
            <person name="Samson G."/>
            <person name="Schroeder D.C."/>
            <person name="Segurens B."/>
            <person name="Strittmatter M."/>
            <person name="Tonon T."/>
            <person name="Tregear J.W."/>
            <person name="Valentin K."/>
            <person name="von Dassow P."/>
            <person name="Yamagishi T."/>
            <person name="Van de Peer Y."/>
            <person name="Wincker P."/>
        </authorList>
    </citation>
    <scope>NUCLEOTIDE SEQUENCE [LARGE SCALE GENOMIC DNA]</scope>
    <source>
        <strain evidence="4">Ec32 / CCAP1310/4</strain>
    </source>
</reference>
<sequence length="556" mass="58627">MYGGNGAEGGDSGDDQKSRGWIDSPGAAAAATSVATGSDKFLSVRPVLHNWQQQQQQQRPSTAPQSSSSFSSGKSSNVNFEAPEPTGGRRGGDAGVSSSTTPTELHNRSVSGNTISSPNGSTTNGSATPAAVFGGREEAHHSPFEEDLITFPRFKPHALMQPTLFSTDDPAGGGSFHDGGILSGGDGEQGGEGDRGGGGGGAGRVEALKRAGAGGAKLLNAWEKIEELEGLVESSRSHNERLLEDLEEVQTDKVSMEYLLREKLERLVQSEIEARVARMHQDGGVDEILRRQLDGLRVEAAARARSEAVLREEIRCLKSSALAQRPLTERQGPDDEVATEVLARTTQELEELRCENAELRKQILSPALRREDANSMSENREAGKEGEDDRSSVAHDSAQEAALQDRCEALLGERKAMQTIMEQKVQVLVDNVADSACAVLDLVAASQSGIDNRRGGDGHTGSTDHAQVVLPSPSSAPAGGTGSTGEGEVSRAGTESSSSPAAREAAGRALSKDVGQLRRLVQAAITALRNADAEDQQQGITATASSPRSEEHDRKT</sequence>
<feature type="compositionally biased region" description="Polar residues" evidence="2">
    <location>
        <begin position="536"/>
        <end position="547"/>
    </location>
</feature>
<feature type="compositionally biased region" description="Gly residues" evidence="2">
    <location>
        <begin position="171"/>
        <end position="203"/>
    </location>
</feature>
<feature type="coiled-coil region" evidence="1">
    <location>
        <begin position="225"/>
        <end position="252"/>
    </location>
</feature>
<feature type="region of interest" description="Disordered" evidence="2">
    <location>
        <begin position="1"/>
        <end position="130"/>
    </location>
</feature>
<feature type="region of interest" description="Disordered" evidence="2">
    <location>
        <begin position="365"/>
        <end position="400"/>
    </location>
</feature>
<feature type="compositionally biased region" description="Low complexity" evidence="2">
    <location>
        <begin position="52"/>
        <end position="76"/>
    </location>
</feature>
<feature type="compositionally biased region" description="Gly residues" evidence="2">
    <location>
        <begin position="1"/>
        <end position="10"/>
    </location>
</feature>
<feature type="compositionally biased region" description="Basic and acidic residues" evidence="2">
    <location>
        <begin position="368"/>
        <end position="393"/>
    </location>
</feature>
<gene>
    <name evidence="3" type="ORF">Esi_0221_0003</name>
</gene>
<feature type="region of interest" description="Disordered" evidence="2">
    <location>
        <begin position="163"/>
        <end position="203"/>
    </location>
</feature>
<dbReference type="EMBL" id="FN649749">
    <property type="protein sequence ID" value="CBJ30888.1"/>
    <property type="molecule type" value="Genomic_DNA"/>
</dbReference>
<keyword evidence="4" id="KW-1185">Reference proteome</keyword>
<evidence type="ECO:0000256" key="2">
    <source>
        <dbReference type="SAM" id="MobiDB-lite"/>
    </source>
</evidence>
<feature type="region of interest" description="Disordered" evidence="2">
    <location>
        <begin position="529"/>
        <end position="556"/>
    </location>
</feature>
<organism evidence="3 4">
    <name type="scientific">Ectocarpus siliculosus</name>
    <name type="common">Brown alga</name>
    <name type="synonym">Conferva siliculosa</name>
    <dbReference type="NCBI Taxonomy" id="2880"/>
    <lineage>
        <taxon>Eukaryota</taxon>
        <taxon>Sar</taxon>
        <taxon>Stramenopiles</taxon>
        <taxon>Ochrophyta</taxon>
        <taxon>PX clade</taxon>
        <taxon>Phaeophyceae</taxon>
        <taxon>Ectocarpales</taxon>
        <taxon>Ectocarpaceae</taxon>
        <taxon>Ectocarpus</taxon>
    </lineage>
</organism>
<dbReference type="EMBL" id="FN648400">
    <property type="protein sequence ID" value="CBJ30888.1"/>
    <property type="molecule type" value="Genomic_DNA"/>
</dbReference>
<keyword evidence="1" id="KW-0175">Coiled coil</keyword>
<name>D7FRU7_ECTSI</name>
<dbReference type="AlphaFoldDB" id="D7FRU7"/>
<feature type="compositionally biased region" description="Polar residues" evidence="2">
    <location>
        <begin position="96"/>
        <end position="127"/>
    </location>
</feature>
<feature type="region of interest" description="Disordered" evidence="2">
    <location>
        <begin position="449"/>
        <end position="513"/>
    </location>
</feature>
<feature type="compositionally biased region" description="Low complexity" evidence="2">
    <location>
        <begin position="495"/>
        <end position="509"/>
    </location>
</feature>
<evidence type="ECO:0000313" key="3">
    <source>
        <dbReference type="EMBL" id="CBJ30888.1"/>
    </source>
</evidence>
<proteinExistence type="predicted"/>
<accession>D7FRU7</accession>
<evidence type="ECO:0000313" key="4">
    <source>
        <dbReference type="Proteomes" id="UP000002630"/>
    </source>
</evidence>
<feature type="compositionally biased region" description="Low complexity" evidence="2">
    <location>
        <begin position="26"/>
        <end position="38"/>
    </location>
</feature>
<evidence type="ECO:0000256" key="1">
    <source>
        <dbReference type="SAM" id="Coils"/>
    </source>
</evidence>